<dbReference type="Proteomes" id="UP001497516">
    <property type="component" value="Chromosome 3"/>
</dbReference>
<keyword evidence="3" id="KW-1185">Reference proteome</keyword>
<evidence type="ECO:0000313" key="2">
    <source>
        <dbReference type="EMBL" id="CAL1373661.1"/>
    </source>
</evidence>
<reference evidence="2 3" key="1">
    <citation type="submission" date="2024-04" db="EMBL/GenBank/DDBJ databases">
        <authorList>
            <person name="Fracassetti M."/>
        </authorList>
    </citation>
    <scope>NUCLEOTIDE SEQUENCE [LARGE SCALE GENOMIC DNA]</scope>
</reference>
<accession>A0AAV2DJ09</accession>
<name>A0AAV2DJ09_9ROSI</name>
<gene>
    <name evidence="2" type="ORF">LTRI10_LOCUS15581</name>
</gene>
<protein>
    <recommendedName>
        <fullName evidence="4">Secreted protein</fullName>
    </recommendedName>
</protein>
<feature type="chain" id="PRO_5043853064" description="Secreted protein" evidence="1">
    <location>
        <begin position="25"/>
        <end position="72"/>
    </location>
</feature>
<proteinExistence type="predicted"/>
<evidence type="ECO:0008006" key="4">
    <source>
        <dbReference type="Google" id="ProtNLM"/>
    </source>
</evidence>
<dbReference type="EMBL" id="OZ034816">
    <property type="protein sequence ID" value="CAL1373661.1"/>
    <property type="molecule type" value="Genomic_DNA"/>
</dbReference>
<evidence type="ECO:0000256" key="1">
    <source>
        <dbReference type="SAM" id="SignalP"/>
    </source>
</evidence>
<dbReference type="AlphaFoldDB" id="A0AAV2DJ09"/>
<organism evidence="2 3">
    <name type="scientific">Linum trigynum</name>
    <dbReference type="NCBI Taxonomy" id="586398"/>
    <lineage>
        <taxon>Eukaryota</taxon>
        <taxon>Viridiplantae</taxon>
        <taxon>Streptophyta</taxon>
        <taxon>Embryophyta</taxon>
        <taxon>Tracheophyta</taxon>
        <taxon>Spermatophyta</taxon>
        <taxon>Magnoliopsida</taxon>
        <taxon>eudicotyledons</taxon>
        <taxon>Gunneridae</taxon>
        <taxon>Pentapetalae</taxon>
        <taxon>rosids</taxon>
        <taxon>fabids</taxon>
        <taxon>Malpighiales</taxon>
        <taxon>Linaceae</taxon>
        <taxon>Linum</taxon>
    </lineage>
</organism>
<evidence type="ECO:0000313" key="3">
    <source>
        <dbReference type="Proteomes" id="UP001497516"/>
    </source>
</evidence>
<feature type="signal peptide" evidence="1">
    <location>
        <begin position="1"/>
        <end position="24"/>
    </location>
</feature>
<sequence length="72" mass="7995">MWGFLGRWDLWMALLSTGRRLLAASKEGEGVGGGGFWWRRRKEKQLAVLAVVGLQKGGLGEPEEILLPGFVR</sequence>
<keyword evidence="1" id="KW-0732">Signal</keyword>